<dbReference type="GO" id="GO:0004497">
    <property type="term" value="F:monooxygenase activity"/>
    <property type="evidence" value="ECO:0007669"/>
    <property type="project" value="UniProtKB-KW"/>
</dbReference>
<evidence type="ECO:0000259" key="2">
    <source>
        <dbReference type="Pfam" id="PF01494"/>
    </source>
</evidence>
<dbReference type="RefSeq" id="WP_201369613.1">
    <property type="nucleotide sequence ID" value="NZ_BNJG01000001.1"/>
</dbReference>
<evidence type="ECO:0000313" key="3">
    <source>
        <dbReference type="EMBL" id="GHO52740.1"/>
    </source>
</evidence>
<keyword evidence="4" id="KW-1185">Reference proteome</keyword>
<reference evidence="3 4" key="1">
    <citation type="journal article" date="2021" name="Int. J. Syst. Evol. Microbiol.">
        <title>Reticulibacter mediterranei gen. nov., sp. nov., within the new family Reticulibacteraceae fam. nov., and Ktedonospora formicarum gen. nov., sp. nov., Ktedonobacter robiniae sp. nov., Dictyobacter formicarum sp. nov. and Dictyobacter arantiisoli sp. nov., belonging to the class Ktedonobacteria.</title>
        <authorList>
            <person name="Yabe S."/>
            <person name="Zheng Y."/>
            <person name="Wang C.M."/>
            <person name="Sakai Y."/>
            <person name="Abe K."/>
            <person name="Yokota A."/>
            <person name="Donadio S."/>
            <person name="Cavaletti L."/>
            <person name="Monciardini P."/>
        </authorList>
    </citation>
    <scope>NUCLEOTIDE SEQUENCE [LARGE SCALE GENOMIC DNA]</scope>
    <source>
        <strain evidence="3 4">SOSP1-30</strain>
    </source>
</reference>
<evidence type="ECO:0000313" key="4">
    <source>
        <dbReference type="Proteomes" id="UP000654345"/>
    </source>
</evidence>
<dbReference type="SUPFAM" id="SSF51905">
    <property type="entry name" value="FAD/NAD(P)-binding domain"/>
    <property type="match status" value="1"/>
</dbReference>
<evidence type="ECO:0000256" key="1">
    <source>
        <dbReference type="ARBA" id="ARBA00023002"/>
    </source>
</evidence>
<feature type="domain" description="FAD-binding" evidence="2">
    <location>
        <begin position="17"/>
        <end position="357"/>
    </location>
</feature>
<dbReference type="Pfam" id="PF01494">
    <property type="entry name" value="FAD_binding_3"/>
    <property type="match status" value="1"/>
</dbReference>
<dbReference type="EMBL" id="BNJG01000001">
    <property type="protein sequence ID" value="GHO52740.1"/>
    <property type="molecule type" value="Genomic_DNA"/>
</dbReference>
<keyword evidence="1" id="KW-0560">Oxidoreductase</keyword>
<dbReference type="InterPro" id="IPR002938">
    <property type="entry name" value="FAD-bd"/>
</dbReference>
<protein>
    <submittedName>
        <fullName evidence="3">Monooxygenase</fullName>
    </submittedName>
</protein>
<dbReference type="NCBIfam" id="NF004834">
    <property type="entry name" value="PRK06185.1-3"/>
    <property type="match status" value="1"/>
</dbReference>
<accession>A0ABQ3UJ96</accession>
<keyword evidence="3" id="KW-0503">Monooxygenase</keyword>
<comment type="caution">
    <text evidence="3">The sequence shown here is derived from an EMBL/GenBank/DDBJ whole genome shotgun (WGS) entry which is preliminary data.</text>
</comment>
<dbReference type="PANTHER" id="PTHR43476">
    <property type="entry name" value="3-(3-HYDROXY-PHENYL)PROPIONATE/3-HYDROXYCINNAMIC ACID HYDROXYLASE"/>
    <property type="match status" value="1"/>
</dbReference>
<dbReference type="PRINTS" id="PR00420">
    <property type="entry name" value="RNGMNOXGNASE"/>
</dbReference>
<dbReference type="PANTHER" id="PTHR43476:SF5">
    <property type="entry name" value="FAD-DEPENDENT MONOOXYGENASE"/>
    <property type="match status" value="1"/>
</dbReference>
<dbReference type="InterPro" id="IPR050631">
    <property type="entry name" value="PheA/TfdB_FAD_monoxygenase"/>
</dbReference>
<gene>
    <name evidence="3" type="ORF">KSB_12150</name>
</gene>
<dbReference type="InterPro" id="IPR036188">
    <property type="entry name" value="FAD/NAD-bd_sf"/>
</dbReference>
<dbReference type="Gene3D" id="3.50.50.60">
    <property type="entry name" value="FAD/NAD(P)-binding domain"/>
    <property type="match status" value="2"/>
</dbReference>
<name>A0ABQ3UJ96_9CHLR</name>
<organism evidence="3 4">
    <name type="scientific">Ktedonobacter robiniae</name>
    <dbReference type="NCBI Taxonomy" id="2778365"/>
    <lineage>
        <taxon>Bacteria</taxon>
        <taxon>Bacillati</taxon>
        <taxon>Chloroflexota</taxon>
        <taxon>Ktedonobacteria</taxon>
        <taxon>Ktedonobacterales</taxon>
        <taxon>Ktedonobacteraceae</taxon>
        <taxon>Ktedonobacter</taxon>
    </lineage>
</organism>
<proteinExistence type="predicted"/>
<sequence>MQNQTISTVHEILDSVETSCCIVGGGPAGVMLALLLARQDIPVILLEAHADFDREFRGDTIHPSVMTILDELGLAEDFLQLQHTEMREMVFQTSQGEVHLANFAHLAKTAKYPFVALLPQVDFLNFITREASRYPCFQLVFNAQVDSLIEEDGVVRGVRYRGKDGWHEVRAPLTIGADGRFSRMRKLAGMEPIKASPPMDILWFRLSRQSGDSSETLARFGVRAILVLLNRFDYWQVGYVIPKGQYQQVRAAGLEHLRAVVAETLPELAERAQELRDWKQVSVLSVEASRLPQWYRPGLLLIGDAAHVMSPVGGVGINYAIQDAVATANILAPDLQCGQLPLKHLAAVQRRREIPTRFIQLVQTFLQNRVFALALAQDQDHPFTLPLPLRLMGRFPVLSGLLPRLMGLGLWPVHVNQK</sequence>
<dbReference type="Proteomes" id="UP000654345">
    <property type="component" value="Unassembled WGS sequence"/>
</dbReference>